<reference evidence="10 11" key="1">
    <citation type="journal article" date="2014" name="Genome Announc.">
        <title>Genome Sequence of Afipia felis Strain 76713, Isolated in Hospital Water Using an Amoeba Co-Culture Procedure.</title>
        <authorList>
            <person name="Benamar S."/>
            <person name="La Scola B."/>
            <person name="Croce O."/>
        </authorList>
    </citation>
    <scope>NUCLEOTIDE SEQUENCE [LARGE SCALE GENOMIC DNA]</scope>
    <source>
        <strain evidence="10 11">76713</strain>
    </source>
</reference>
<feature type="transmembrane region" description="Helical" evidence="8">
    <location>
        <begin position="358"/>
        <end position="376"/>
    </location>
</feature>
<evidence type="ECO:0000256" key="4">
    <source>
        <dbReference type="ARBA" id="ARBA00022679"/>
    </source>
</evidence>
<name>A0A090MPS6_AFIFE</name>
<keyword evidence="11" id="KW-1185">Reference proteome</keyword>
<feature type="transmembrane region" description="Helical" evidence="8">
    <location>
        <begin position="61"/>
        <end position="83"/>
    </location>
</feature>
<dbReference type="PANTHER" id="PTHR33908">
    <property type="entry name" value="MANNOSYLTRANSFERASE YKCB-RELATED"/>
    <property type="match status" value="1"/>
</dbReference>
<organism evidence="10 11">
    <name type="scientific">Afipia felis</name>
    <name type="common">Cat scratch disease bacillus</name>
    <dbReference type="NCBI Taxonomy" id="1035"/>
    <lineage>
        <taxon>Bacteria</taxon>
        <taxon>Pseudomonadati</taxon>
        <taxon>Pseudomonadota</taxon>
        <taxon>Alphaproteobacteria</taxon>
        <taxon>Hyphomicrobiales</taxon>
        <taxon>Nitrobacteraceae</taxon>
        <taxon>Afipia</taxon>
    </lineage>
</organism>
<keyword evidence="7 8" id="KW-0472">Membrane</keyword>
<feature type="transmembrane region" description="Helical" evidence="8">
    <location>
        <begin position="155"/>
        <end position="171"/>
    </location>
</feature>
<evidence type="ECO:0000313" key="10">
    <source>
        <dbReference type="EMBL" id="CEG07679.1"/>
    </source>
</evidence>
<dbReference type="GO" id="GO:0005886">
    <property type="term" value="C:plasma membrane"/>
    <property type="evidence" value="ECO:0007669"/>
    <property type="project" value="UniProtKB-SubCell"/>
</dbReference>
<evidence type="ECO:0000313" key="11">
    <source>
        <dbReference type="Proteomes" id="UP000035762"/>
    </source>
</evidence>
<dbReference type="GO" id="GO:0009103">
    <property type="term" value="P:lipopolysaccharide biosynthetic process"/>
    <property type="evidence" value="ECO:0007669"/>
    <property type="project" value="UniProtKB-ARBA"/>
</dbReference>
<evidence type="ECO:0000259" key="9">
    <source>
        <dbReference type="Pfam" id="PF13231"/>
    </source>
</evidence>
<dbReference type="AlphaFoldDB" id="A0A090MPS6"/>
<keyword evidence="6 8" id="KW-1133">Transmembrane helix</keyword>
<keyword evidence="5 8" id="KW-0812">Transmembrane</keyword>
<dbReference type="Pfam" id="PF13231">
    <property type="entry name" value="PMT_2"/>
    <property type="match status" value="1"/>
</dbReference>
<comment type="subcellular location">
    <subcellularLocation>
        <location evidence="1">Cell membrane</location>
        <topology evidence="1">Multi-pass membrane protein</topology>
    </subcellularLocation>
</comment>
<dbReference type="EMBL" id="CCAZ020000001">
    <property type="protein sequence ID" value="CEG07679.1"/>
    <property type="molecule type" value="Genomic_DNA"/>
</dbReference>
<evidence type="ECO:0000256" key="2">
    <source>
        <dbReference type="ARBA" id="ARBA00022475"/>
    </source>
</evidence>
<dbReference type="GO" id="GO:0016763">
    <property type="term" value="F:pentosyltransferase activity"/>
    <property type="evidence" value="ECO:0007669"/>
    <property type="project" value="TreeGrafter"/>
</dbReference>
<dbReference type="InterPro" id="IPR050297">
    <property type="entry name" value="LipidA_mod_glycosyltrf_83"/>
</dbReference>
<feature type="domain" description="Glycosyltransferase RgtA/B/C/D-like" evidence="9">
    <location>
        <begin position="103"/>
        <end position="263"/>
    </location>
</feature>
<evidence type="ECO:0000256" key="5">
    <source>
        <dbReference type="ARBA" id="ARBA00022692"/>
    </source>
</evidence>
<dbReference type="STRING" id="1035.BN961_01079"/>
<protein>
    <submittedName>
        <fullName evidence="10">Membrane protein</fullName>
    </submittedName>
</protein>
<keyword evidence="3" id="KW-0328">Glycosyltransferase</keyword>
<keyword evidence="4" id="KW-0808">Transferase</keyword>
<evidence type="ECO:0000256" key="3">
    <source>
        <dbReference type="ARBA" id="ARBA00022676"/>
    </source>
</evidence>
<feature type="transmembrane region" description="Helical" evidence="8">
    <location>
        <begin position="245"/>
        <end position="265"/>
    </location>
</feature>
<gene>
    <name evidence="10" type="ORF">BN961_01079</name>
</gene>
<keyword evidence="2" id="KW-1003">Cell membrane</keyword>
<dbReference type="InterPro" id="IPR038731">
    <property type="entry name" value="RgtA/B/C-like"/>
</dbReference>
<feature type="transmembrane region" description="Helical" evidence="8">
    <location>
        <begin position="202"/>
        <end position="233"/>
    </location>
</feature>
<evidence type="ECO:0000256" key="6">
    <source>
        <dbReference type="ARBA" id="ARBA00022989"/>
    </source>
</evidence>
<accession>A0A090MPS6</accession>
<comment type="caution">
    <text evidence="10">The sequence shown here is derived from an EMBL/GenBank/DDBJ whole genome shotgun (WGS) entry which is preliminary data.</text>
</comment>
<dbReference type="PANTHER" id="PTHR33908:SF9">
    <property type="entry name" value="BLL5595 PROTEIN"/>
    <property type="match status" value="1"/>
</dbReference>
<evidence type="ECO:0000256" key="8">
    <source>
        <dbReference type="SAM" id="Phobius"/>
    </source>
</evidence>
<feature type="transmembrane region" description="Helical" evidence="8">
    <location>
        <begin position="291"/>
        <end position="311"/>
    </location>
</feature>
<feature type="transmembrane region" description="Helical" evidence="8">
    <location>
        <begin position="331"/>
        <end position="352"/>
    </location>
</feature>
<feature type="transmembrane region" description="Helical" evidence="8">
    <location>
        <begin position="388"/>
        <end position="409"/>
    </location>
</feature>
<sequence length="561" mass="62704">MRAKIEGSLSSRREASSTGTIFLYLLAVVDTPPLLAPRFRGVRAGIACWLDGIETGWSIPALLLGFVALSTLIFCIACIHGNLHMDVLETWSVGRHLAWGFWKHPPLMGWVAHGWMDIFPLTDWSFRLLALANAGLALFAVDLIARRFVRGDKRAVILFLLLLTPVYQFHAEKFNANSALLAVWPLAAYCFLRSFDERTAGWAAAAGFLCALAMLGKYYSIFLLAGFVVAGILHPDRARYLRSKAPWISLVCGLAGIAPHIYWLWQNDFGPFHYAVEMHIDRKGVHSIKDAAVFALTNAAYLLLPAISLAVMLRSQWREWGRNLRHLSPGLLLLLLIFATSFILPMLLIVMLDSDLPATWHFQGLFFVLLIAVCALRFEIPRVETVNLATMVGGLFLCAFLASPLYALYRNANPNPGGRDFYREASDRLTAAWHEASETPLARVSGDDGLAFATAFYSPDHPVYSRPFAYQRIWGMPRDSTFAKGWSAICFVTDAACDQWMTQIVQKVPRAHRWTFPVQLSLWGIKGANREVAAIIITPLAKPEEDETPAERLDDVGARRR</sequence>
<evidence type="ECO:0000256" key="1">
    <source>
        <dbReference type="ARBA" id="ARBA00004651"/>
    </source>
</evidence>
<evidence type="ECO:0000256" key="7">
    <source>
        <dbReference type="ARBA" id="ARBA00023136"/>
    </source>
</evidence>
<dbReference type="Proteomes" id="UP000035762">
    <property type="component" value="Unassembled WGS sequence"/>
</dbReference>
<proteinExistence type="predicted"/>